<dbReference type="Gene3D" id="2.60.120.10">
    <property type="entry name" value="Jelly Rolls"/>
    <property type="match status" value="1"/>
</dbReference>
<accession>A0A6C0GIU0</accession>
<dbReference type="InterPro" id="IPR011051">
    <property type="entry name" value="RmlC_Cupin_sf"/>
</dbReference>
<evidence type="ECO:0000313" key="1">
    <source>
        <dbReference type="EMBL" id="QHT67582.1"/>
    </source>
</evidence>
<gene>
    <name evidence="1" type="ORF">GXP67_13555</name>
</gene>
<reference evidence="1 2" key="1">
    <citation type="submission" date="2020-01" db="EMBL/GenBank/DDBJ databases">
        <authorList>
            <person name="Kim M.K."/>
        </authorList>
    </citation>
    <scope>NUCLEOTIDE SEQUENCE [LARGE SCALE GENOMIC DNA]</scope>
    <source>
        <strain evidence="1 2">172606-1</strain>
    </source>
</reference>
<evidence type="ECO:0008006" key="3">
    <source>
        <dbReference type="Google" id="ProtNLM"/>
    </source>
</evidence>
<organism evidence="1 2">
    <name type="scientific">Rhodocytophaga rosea</name>
    <dbReference type="NCBI Taxonomy" id="2704465"/>
    <lineage>
        <taxon>Bacteria</taxon>
        <taxon>Pseudomonadati</taxon>
        <taxon>Bacteroidota</taxon>
        <taxon>Cytophagia</taxon>
        <taxon>Cytophagales</taxon>
        <taxon>Rhodocytophagaceae</taxon>
        <taxon>Rhodocytophaga</taxon>
    </lineage>
</organism>
<proteinExistence type="predicted"/>
<keyword evidence="2" id="KW-1185">Reference proteome</keyword>
<dbReference type="Proteomes" id="UP000480178">
    <property type="component" value="Chromosome"/>
</dbReference>
<dbReference type="KEGG" id="rhoz:GXP67_13555"/>
<dbReference type="EMBL" id="CP048222">
    <property type="protein sequence ID" value="QHT67582.1"/>
    <property type="molecule type" value="Genomic_DNA"/>
</dbReference>
<sequence length="106" mass="11877">MKATLAIAREERALVAPVSQVNQALKPHVIFERGNMQAVSLLLKKGQLFQDNTSPADMVIMMMDGQVTITTDQYEYPLLSKEIIRIPPYGTFSLQADRDSKIVVLQ</sequence>
<evidence type="ECO:0000313" key="2">
    <source>
        <dbReference type="Proteomes" id="UP000480178"/>
    </source>
</evidence>
<protein>
    <recommendedName>
        <fullName evidence="3">AraC-type arabinose-binding/dimerisation domain-containing protein</fullName>
    </recommendedName>
</protein>
<dbReference type="RefSeq" id="WP_162443610.1">
    <property type="nucleotide sequence ID" value="NZ_CP048222.1"/>
</dbReference>
<dbReference type="InterPro" id="IPR014710">
    <property type="entry name" value="RmlC-like_jellyroll"/>
</dbReference>
<dbReference type="SUPFAM" id="SSF51182">
    <property type="entry name" value="RmlC-like cupins"/>
    <property type="match status" value="1"/>
</dbReference>
<name>A0A6C0GIU0_9BACT</name>
<dbReference type="AlphaFoldDB" id="A0A6C0GIU0"/>